<dbReference type="InterPro" id="IPR015421">
    <property type="entry name" value="PyrdxlP-dep_Trfase_major"/>
</dbReference>
<keyword evidence="4" id="KW-0808">Transferase</keyword>
<comment type="caution">
    <text evidence="4">The sequence shown here is derived from an EMBL/GenBank/DDBJ whole genome shotgun (WGS) entry which is preliminary data.</text>
</comment>
<evidence type="ECO:0000256" key="1">
    <source>
        <dbReference type="ARBA" id="ARBA00001933"/>
    </source>
</evidence>
<dbReference type="AlphaFoldDB" id="A0A323TH67"/>
<accession>A0A323TH67</accession>
<dbReference type="Pfam" id="PF00202">
    <property type="entry name" value="Aminotran_3"/>
    <property type="match status" value="1"/>
</dbReference>
<keyword evidence="4" id="KW-0032">Aminotransferase</keyword>
<gene>
    <name evidence="4" type="ORF">CR194_10405</name>
</gene>
<dbReference type="SUPFAM" id="SSF53383">
    <property type="entry name" value="PLP-dependent transferases"/>
    <property type="match status" value="1"/>
</dbReference>
<dbReference type="PROSITE" id="PS00600">
    <property type="entry name" value="AA_TRANSFER_CLASS_3"/>
    <property type="match status" value="1"/>
</dbReference>
<reference evidence="4 5" key="1">
    <citation type="submission" date="2017-10" db="EMBL/GenBank/DDBJ databases">
        <title>Bacillus sp. nov., a halophilic bacterium isolated from a Keqin Lake.</title>
        <authorList>
            <person name="Wang H."/>
        </authorList>
    </citation>
    <scope>NUCLEOTIDE SEQUENCE [LARGE SCALE GENOMIC DNA]</scope>
    <source>
        <strain evidence="4 5">KQ-12</strain>
    </source>
</reference>
<organism evidence="4 5">
    <name type="scientific">Salipaludibacillus keqinensis</name>
    <dbReference type="NCBI Taxonomy" id="2045207"/>
    <lineage>
        <taxon>Bacteria</taxon>
        <taxon>Bacillati</taxon>
        <taxon>Bacillota</taxon>
        <taxon>Bacilli</taxon>
        <taxon>Bacillales</taxon>
        <taxon>Bacillaceae</taxon>
    </lineage>
</organism>
<sequence>MAMKKVHKHPFIEYGLRTQESKKQMKEAENHLPGGVTANIKYFAPYPVVMEKGKGAWIKDVDGHWYVDYLMGYGSLALGHGDETVKEAIFQQLKKDGTLLFGTPHRLELEFAMKIQDYFPSIEKVRYTNSGTEATQLAIRLAQVFTGKKRIAKCEGHYHGGYKEMLYSINPSLEEAGEEAAPYPVPESAGVEVDGQEPVILPFNHIEGMEKLLNKYKDQLAAVVIEPVQAGFIPADQEYMNRLRQLTQKYNVVLIYDEVKTGFRSSLGGAQNVYQIEPDLTTLGKVIGGGFPFGVVGGKSEIMDLTSPIRGADVFEAGSKGKGTARDILFHSGTYNGHPTILAAGLATMNKLDQQFDQILRYTDELRNGIEGIGKRVGLPLKTCGIGSIFNVIWNEETNLRHYRDLQKTNTKLRRELDFELMRAGVYTKPLNRYSISAAHGEDELTFTLKAYEKACRNLKGGAGVS</sequence>
<dbReference type="EMBL" id="PDOD01000002">
    <property type="protein sequence ID" value="PYZ93566.1"/>
    <property type="molecule type" value="Genomic_DNA"/>
</dbReference>
<proteinExistence type="inferred from homology"/>
<dbReference type="PANTHER" id="PTHR43713:SF3">
    <property type="entry name" value="GLUTAMATE-1-SEMIALDEHYDE 2,1-AMINOMUTASE 1, CHLOROPLASTIC-RELATED"/>
    <property type="match status" value="1"/>
</dbReference>
<keyword evidence="2 3" id="KW-0663">Pyridoxal phosphate</keyword>
<dbReference type="Gene3D" id="3.90.1150.10">
    <property type="entry name" value="Aspartate Aminotransferase, domain 1"/>
    <property type="match status" value="1"/>
</dbReference>
<dbReference type="InterPro" id="IPR049704">
    <property type="entry name" value="Aminotrans_3_PPA_site"/>
</dbReference>
<comment type="similarity">
    <text evidence="3">Belongs to the class-III pyridoxal-phosphate-dependent aminotransferase family.</text>
</comment>
<dbReference type="OrthoDB" id="9807885at2"/>
<dbReference type="Gene3D" id="3.40.640.10">
    <property type="entry name" value="Type I PLP-dependent aspartate aminotransferase-like (Major domain)"/>
    <property type="match status" value="1"/>
</dbReference>
<dbReference type="InterPro" id="IPR005814">
    <property type="entry name" value="Aminotrans_3"/>
</dbReference>
<evidence type="ECO:0000313" key="5">
    <source>
        <dbReference type="Proteomes" id="UP000248214"/>
    </source>
</evidence>
<protein>
    <submittedName>
        <fullName evidence="4">Aspartate aminotransferase family protein</fullName>
    </submittedName>
</protein>
<dbReference type="InterPro" id="IPR015424">
    <property type="entry name" value="PyrdxlP-dep_Trfase"/>
</dbReference>
<evidence type="ECO:0000256" key="2">
    <source>
        <dbReference type="ARBA" id="ARBA00022898"/>
    </source>
</evidence>
<dbReference type="GO" id="GO:0030170">
    <property type="term" value="F:pyridoxal phosphate binding"/>
    <property type="evidence" value="ECO:0007669"/>
    <property type="project" value="InterPro"/>
</dbReference>
<name>A0A323TH67_9BACI</name>
<comment type="cofactor">
    <cofactor evidence="1">
        <name>pyridoxal 5'-phosphate</name>
        <dbReference type="ChEBI" id="CHEBI:597326"/>
    </cofactor>
</comment>
<evidence type="ECO:0000256" key="3">
    <source>
        <dbReference type="RuleBase" id="RU003560"/>
    </source>
</evidence>
<dbReference type="Proteomes" id="UP000248214">
    <property type="component" value="Unassembled WGS sequence"/>
</dbReference>
<evidence type="ECO:0000313" key="4">
    <source>
        <dbReference type="EMBL" id="PYZ93566.1"/>
    </source>
</evidence>
<dbReference type="InterPro" id="IPR015422">
    <property type="entry name" value="PyrdxlP-dep_Trfase_small"/>
</dbReference>
<dbReference type="GO" id="GO:0008483">
    <property type="term" value="F:transaminase activity"/>
    <property type="evidence" value="ECO:0007669"/>
    <property type="project" value="UniProtKB-KW"/>
</dbReference>
<dbReference type="PANTHER" id="PTHR43713">
    <property type="entry name" value="GLUTAMATE-1-SEMIALDEHYDE 2,1-AMINOMUTASE"/>
    <property type="match status" value="1"/>
</dbReference>
<keyword evidence="5" id="KW-1185">Reference proteome</keyword>